<reference evidence="1 2" key="1">
    <citation type="journal article" date="2018" name="New Phytol.">
        <title>Phylogenomics of Endogonaceae and evolution of mycorrhizas within Mucoromycota.</title>
        <authorList>
            <person name="Chang Y."/>
            <person name="Desiro A."/>
            <person name="Na H."/>
            <person name="Sandor L."/>
            <person name="Lipzen A."/>
            <person name="Clum A."/>
            <person name="Barry K."/>
            <person name="Grigoriev I.V."/>
            <person name="Martin F.M."/>
            <person name="Stajich J.E."/>
            <person name="Smith M.E."/>
            <person name="Bonito G."/>
            <person name="Spatafora J.W."/>
        </authorList>
    </citation>
    <scope>NUCLEOTIDE SEQUENCE [LARGE SCALE GENOMIC DNA]</scope>
    <source>
        <strain evidence="1 2">GMNB39</strain>
    </source>
</reference>
<proteinExistence type="predicted"/>
<sequence length="82" mass="9317">MAQKNVQVYRAATEQLFAICEVNTRLKKRAKSIKVQAYRAATEQLFAICEVSTRLKKRAKSIKVQACRAATEQSTVYRTAYS</sequence>
<name>A0A433DHZ4_9FUNG</name>
<evidence type="ECO:0000313" key="1">
    <source>
        <dbReference type="EMBL" id="RUP50478.1"/>
    </source>
</evidence>
<evidence type="ECO:0000313" key="2">
    <source>
        <dbReference type="Proteomes" id="UP000268093"/>
    </source>
</evidence>
<gene>
    <name evidence="1" type="ORF">BC936DRAFT_138923</name>
</gene>
<accession>A0A433DHZ4</accession>
<dbReference type="EMBL" id="RBNI01001396">
    <property type="protein sequence ID" value="RUP50478.1"/>
    <property type="molecule type" value="Genomic_DNA"/>
</dbReference>
<comment type="caution">
    <text evidence="1">The sequence shown here is derived from an EMBL/GenBank/DDBJ whole genome shotgun (WGS) entry which is preliminary data.</text>
</comment>
<dbReference type="Proteomes" id="UP000268093">
    <property type="component" value="Unassembled WGS sequence"/>
</dbReference>
<protein>
    <submittedName>
        <fullName evidence="1">Uncharacterized protein</fullName>
    </submittedName>
</protein>
<organism evidence="1 2">
    <name type="scientific">Jimgerdemannia flammicorona</name>
    <dbReference type="NCBI Taxonomy" id="994334"/>
    <lineage>
        <taxon>Eukaryota</taxon>
        <taxon>Fungi</taxon>
        <taxon>Fungi incertae sedis</taxon>
        <taxon>Mucoromycota</taxon>
        <taxon>Mucoromycotina</taxon>
        <taxon>Endogonomycetes</taxon>
        <taxon>Endogonales</taxon>
        <taxon>Endogonaceae</taxon>
        <taxon>Jimgerdemannia</taxon>
    </lineage>
</organism>
<keyword evidence="2" id="KW-1185">Reference proteome</keyword>
<dbReference type="AlphaFoldDB" id="A0A433DHZ4"/>